<evidence type="ECO:0000256" key="2">
    <source>
        <dbReference type="SAM" id="MobiDB-lite"/>
    </source>
</evidence>
<dbReference type="InterPro" id="IPR011043">
    <property type="entry name" value="Gal_Oxase/kelch_b-propeller"/>
</dbReference>
<proteinExistence type="predicted"/>
<organism evidence="3 4">
    <name type="scientific">Umbelopsis vinacea</name>
    <dbReference type="NCBI Taxonomy" id="44442"/>
    <lineage>
        <taxon>Eukaryota</taxon>
        <taxon>Fungi</taxon>
        <taxon>Fungi incertae sedis</taxon>
        <taxon>Mucoromycota</taxon>
        <taxon>Mucoromycotina</taxon>
        <taxon>Umbelopsidomycetes</taxon>
        <taxon>Umbelopsidales</taxon>
        <taxon>Umbelopsidaceae</taxon>
        <taxon>Umbelopsis</taxon>
    </lineage>
</organism>
<accession>A0A8H7PKT1</accession>
<dbReference type="PANTHER" id="PTHR23244:SF456">
    <property type="entry name" value="MULTIPLE EPIDERMAL GROWTH FACTOR-LIKE DOMAINS PROTEIN 8"/>
    <property type="match status" value="1"/>
</dbReference>
<dbReference type="Proteomes" id="UP000612746">
    <property type="component" value="Unassembled WGS sequence"/>
</dbReference>
<feature type="compositionally biased region" description="Basic and acidic residues" evidence="2">
    <location>
        <begin position="464"/>
        <end position="475"/>
    </location>
</feature>
<feature type="region of interest" description="Disordered" evidence="2">
    <location>
        <begin position="683"/>
        <end position="737"/>
    </location>
</feature>
<dbReference type="SMART" id="SM00612">
    <property type="entry name" value="Kelch"/>
    <property type="match status" value="2"/>
</dbReference>
<feature type="compositionally biased region" description="Basic and acidic residues" evidence="2">
    <location>
        <begin position="408"/>
        <end position="419"/>
    </location>
</feature>
<evidence type="ECO:0000313" key="4">
    <source>
        <dbReference type="Proteomes" id="UP000612746"/>
    </source>
</evidence>
<reference evidence="3" key="1">
    <citation type="submission" date="2020-12" db="EMBL/GenBank/DDBJ databases">
        <title>Metabolic potential, ecology and presence of endohyphal bacteria is reflected in genomic diversity of Mucoromycotina.</title>
        <authorList>
            <person name="Muszewska A."/>
            <person name="Okrasinska A."/>
            <person name="Steczkiewicz K."/>
            <person name="Drgas O."/>
            <person name="Orlowska M."/>
            <person name="Perlinska-Lenart U."/>
            <person name="Aleksandrzak-Piekarczyk T."/>
            <person name="Szatraj K."/>
            <person name="Zielenkiewicz U."/>
            <person name="Pilsyk S."/>
            <person name="Malc E."/>
            <person name="Mieczkowski P."/>
            <person name="Kruszewska J.S."/>
            <person name="Biernat P."/>
            <person name="Pawlowska J."/>
        </authorList>
    </citation>
    <scope>NUCLEOTIDE SEQUENCE</scope>
    <source>
        <strain evidence="3">WA0000051536</strain>
    </source>
</reference>
<feature type="compositionally biased region" description="Pro residues" evidence="2">
    <location>
        <begin position="357"/>
        <end position="377"/>
    </location>
</feature>
<keyword evidence="4" id="KW-1185">Reference proteome</keyword>
<name>A0A8H7PKT1_9FUNG</name>
<sequence length="1219" mass="135849">KGSQSSTEKAVYPWSQRKLTGASCLPRVAHAATQHNDRVVCLFGGVTKGAPKKDLYLIDPVNLSASATSTGGDAPSARCYHSIVSIGNQLIGKNCIIQRSPVTNYTEFNSQTRQWTRTLSDSSDPVPRQAHTAAVSANQMYIHGGHTVSGQMLGDLLIFHVGADRRLIARPPLTGLHFLRFGGSDGHTLLNDIWCFDLSSHLWTNINAMGYVPSPREGASIAYADGAIYLFGGRSTDGQALGDLCAYRIYNQRWYMFQNMGPAPSPRYGHTLTAIQEKIFVVGGLLPPKAEDPNLVHVLDTSRIKYPSDAGINGSPQGVRTPENLGPQIRRSYQEHAAERGPPSPRSAQANNGPMLNPSPPHGQPPSPKYPPAPMPLPNGHSAAQMQRVSHFPEEDGQLRRMTSNRATLKEPVRTEASRPARSASLRHGNKAGNLSHSASSGSIRSAADQRAVREQPQHSYGGDYDHMDKADHDVAGNPPQSPPTPLPTGQNTPSPVPAQRRGPLSTKTSTSQLSMEHNRADSGSPSLQNDATLQAAQEERQALMRELKIRDALIADMKSKEQWWRTEVSLARKMKVGSPEDRFGFSEEDLANGVFDVGNMSEEQANVFDELVKCKMEIKRVRALIGHQGHQAANTVVEADKMRMAALQEAAYFKSKYMALKSGQKDEVEKVEAERMQQLEQRLASALSNSESKQRDLDRVQRQAGHDQAARRLAQERAQQAQQDAKMAQQAQARALEENTELHARANSAEAQAREYANRMADLSNRLADALSSTKSTGSLSDAKLQITKLEAANIKARGDVASLQQQLAASMDEIATLTNTVSKQEIGLMEYVRKLEDAEVKVAMMKHAMINKGFEIHEQDFDQDSSTGQMAKLQAEIASARRLCDSLVESERLANEKAQAAINEAENYRQRLAERGNVQDTYNKNQESLANVTAVEEQLRARIRQLEDDLEDGRYEHEIEDWKSKAADAKEELELVMQTVHHLKQNNSDLENDLKSALNQQLSSNTLSEEKQTWLREKAVLESQLIDLREKLAGLENTALDSMSRAEELTHDVKQLEDDREILIADRQKYKTRYNEHKKEARRHIQDLTEEIERLGEALENTNSALEHTNAELDETQLMNQKLKKDLEAIKPQGGHGWEDQRAQYEDEIAQRERQVHNLTLERQALQQQYKDAQHKIELLLEQLDEPTHHHQDPSNNDDGYPRDTKHNSFLEHVAAA</sequence>
<feature type="region of interest" description="Disordered" evidence="2">
    <location>
        <begin position="1189"/>
        <end position="1219"/>
    </location>
</feature>
<dbReference type="Pfam" id="PF24681">
    <property type="entry name" value="Kelch_KLHDC2_KLHL20_DRC7"/>
    <property type="match status" value="2"/>
</dbReference>
<feature type="compositionally biased region" description="Polar residues" evidence="2">
    <location>
        <begin position="506"/>
        <end position="529"/>
    </location>
</feature>
<feature type="region of interest" description="Disordered" evidence="2">
    <location>
        <begin position="333"/>
        <end position="529"/>
    </location>
</feature>
<protein>
    <recommendedName>
        <fullName evidence="5">Tip elongation aberrant protein 1</fullName>
    </recommendedName>
</protein>
<evidence type="ECO:0000256" key="1">
    <source>
        <dbReference type="SAM" id="Coils"/>
    </source>
</evidence>
<dbReference type="InterPro" id="IPR015915">
    <property type="entry name" value="Kelch-typ_b-propeller"/>
</dbReference>
<keyword evidence="1" id="KW-0175">Coiled coil</keyword>
<gene>
    <name evidence="3" type="ORF">INT44_000296</name>
</gene>
<dbReference type="Gene3D" id="2.120.10.80">
    <property type="entry name" value="Kelch-type beta propeller"/>
    <property type="match status" value="2"/>
</dbReference>
<evidence type="ECO:0000313" key="3">
    <source>
        <dbReference type="EMBL" id="KAG2175818.1"/>
    </source>
</evidence>
<feature type="compositionally biased region" description="Basic and acidic residues" evidence="2">
    <location>
        <begin position="1202"/>
        <end position="1212"/>
    </location>
</feature>
<dbReference type="PANTHER" id="PTHR23244">
    <property type="entry name" value="KELCH REPEAT DOMAIN"/>
    <property type="match status" value="1"/>
</dbReference>
<feature type="compositionally biased region" description="Low complexity" evidence="2">
    <location>
        <begin position="436"/>
        <end position="447"/>
    </location>
</feature>
<dbReference type="OrthoDB" id="45365at2759"/>
<feature type="compositionally biased region" description="Basic and acidic residues" evidence="2">
    <location>
        <begin position="693"/>
        <end position="716"/>
    </location>
</feature>
<feature type="compositionally biased region" description="Low complexity" evidence="2">
    <location>
        <begin position="717"/>
        <end position="735"/>
    </location>
</feature>
<dbReference type="InterPro" id="IPR006652">
    <property type="entry name" value="Kelch_1"/>
</dbReference>
<dbReference type="SUPFAM" id="SSF50965">
    <property type="entry name" value="Galactose oxidase, central domain"/>
    <property type="match status" value="1"/>
</dbReference>
<evidence type="ECO:0008006" key="5">
    <source>
        <dbReference type="Google" id="ProtNLM"/>
    </source>
</evidence>
<feature type="coiled-coil region" evidence="1">
    <location>
        <begin position="872"/>
        <end position="1185"/>
    </location>
</feature>
<dbReference type="AlphaFoldDB" id="A0A8H7PKT1"/>
<comment type="caution">
    <text evidence="3">The sequence shown here is derived from an EMBL/GenBank/DDBJ whole genome shotgun (WGS) entry which is preliminary data.</text>
</comment>
<dbReference type="EMBL" id="JAEPRA010000014">
    <property type="protein sequence ID" value="KAG2175818.1"/>
    <property type="molecule type" value="Genomic_DNA"/>
</dbReference>
<feature type="non-terminal residue" evidence="3">
    <location>
        <position position="1"/>
    </location>
</feature>